<feature type="non-terminal residue" evidence="1">
    <location>
        <position position="1"/>
    </location>
</feature>
<organism evidence="1 2">
    <name type="scientific">Cetraspora pellucida</name>
    <dbReference type="NCBI Taxonomy" id="1433469"/>
    <lineage>
        <taxon>Eukaryota</taxon>
        <taxon>Fungi</taxon>
        <taxon>Fungi incertae sedis</taxon>
        <taxon>Mucoromycota</taxon>
        <taxon>Glomeromycotina</taxon>
        <taxon>Glomeromycetes</taxon>
        <taxon>Diversisporales</taxon>
        <taxon>Gigasporaceae</taxon>
        <taxon>Cetraspora</taxon>
    </lineage>
</organism>
<proteinExistence type="predicted"/>
<dbReference type="Proteomes" id="UP000789366">
    <property type="component" value="Unassembled WGS sequence"/>
</dbReference>
<evidence type="ECO:0000313" key="2">
    <source>
        <dbReference type="Proteomes" id="UP000789366"/>
    </source>
</evidence>
<name>A0ACA9QA70_9GLOM</name>
<dbReference type="EMBL" id="CAJVPW010037856">
    <property type="protein sequence ID" value="CAG8740904.1"/>
    <property type="molecule type" value="Genomic_DNA"/>
</dbReference>
<sequence>RYVGPVPPTKGEWLGVEWDNVSRGKHDGVHEGTRYFTCSVPNSGSFIRFSSKINTGRSFVTALINKYIDYDDAGMIQENEETYDAQKDLDTLYWAGNTKIEVEALGWDKIRRKQRKLDLLTEVGLSFEQISSAGNLGEIEATCPNIVDLNLSKNLLSDWETVAHICQELKKLEIELLEPYFPSLENLQLGFNNIRLLSNNVNEKENHPVNKIKGFVKLKVLNLESNGIDSWGTIACFSDLPCLEDLFLNNNIIESIFYPKENESNKAFPKLRNLNVSENKINDWNSIDELNKFPS</sequence>
<accession>A0ACA9QA70</accession>
<gene>
    <name evidence="1" type="ORF">SPELUC_LOCUS13797</name>
</gene>
<protein>
    <submittedName>
        <fullName evidence="1">16935_t:CDS:1</fullName>
    </submittedName>
</protein>
<reference evidence="1" key="1">
    <citation type="submission" date="2021-06" db="EMBL/GenBank/DDBJ databases">
        <authorList>
            <person name="Kallberg Y."/>
            <person name="Tangrot J."/>
            <person name="Rosling A."/>
        </authorList>
    </citation>
    <scope>NUCLEOTIDE SEQUENCE</scope>
    <source>
        <strain evidence="1">28 12/20/2015</strain>
    </source>
</reference>
<feature type="non-terminal residue" evidence="1">
    <location>
        <position position="295"/>
    </location>
</feature>
<evidence type="ECO:0000313" key="1">
    <source>
        <dbReference type="EMBL" id="CAG8740904.1"/>
    </source>
</evidence>
<comment type="caution">
    <text evidence="1">The sequence shown here is derived from an EMBL/GenBank/DDBJ whole genome shotgun (WGS) entry which is preliminary data.</text>
</comment>
<keyword evidence="2" id="KW-1185">Reference proteome</keyword>